<evidence type="ECO:0000256" key="2">
    <source>
        <dbReference type="ARBA" id="ARBA00006370"/>
    </source>
</evidence>
<comment type="similarity">
    <text evidence="2">Belongs to the NPC2 family.</text>
</comment>
<dbReference type="InterPro" id="IPR039670">
    <property type="entry name" value="NPC2-like"/>
</dbReference>
<name>A7TN61_VANPO</name>
<dbReference type="eggNOG" id="KOG4680">
    <property type="taxonomic scope" value="Eukaryota"/>
</dbReference>
<dbReference type="KEGG" id="vpo:Kpol_1053p16"/>
<dbReference type="PANTHER" id="PTHR11306:SF0">
    <property type="entry name" value="PHOSPHATIDYLGLYCEROL_PHOSPHATIDYLINOSITOL TRANSFER PROTEIN"/>
    <property type="match status" value="1"/>
</dbReference>
<proteinExistence type="inferred from homology"/>
<dbReference type="OMA" id="QTIFPRN"/>
<dbReference type="Pfam" id="PF02221">
    <property type="entry name" value="E1_DerP2_DerF2"/>
    <property type="match status" value="1"/>
</dbReference>
<dbReference type="HOGENOM" id="CLU_097982_0_1_1"/>
<feature type="domain" description="MD-2-related lipid-recognition" evidence="9">
    <location>
        <begin position="42"/>
        <end position="166"/>
    </location>
</feature>
<comment type="subunit">
    <text evidence="3">Monomer.</text>
</comment>
<evidence type="ECO:0000256" key="4">
    <source>
        <dbReference type="ARBA" id="ARBA00016056"/>
    </source>
</evidence>
<dbReference type="InParanoid" id="A7TN61"/>
<evidence type="ECO:0000256" key="8">
    <source>
        <dbReference type="SAM" id="SignalP"/>
    </source>
</evidence>
<evidence type="ECO:0000313" key="10">
    <source>
        <dbReference type="EMBL" id="EDO16279.1"/>
    </source>
</evidence>
<dbReference type="InterPro" id="IPR033917">
    <property type="entry name" value="ML_PG-PI_TP"/>
</dbReference>
<keyword evidence="7" id="KW-0445">Lipid transport</keyword>
<dbReference type="EMBL" id="DS480428">
    <property type="protein sequence ID" value="EDO16279.1"/>
    <property type="molecule type" value="Genomic_DNA"/>
</dbReference>
<dbReference type="GO" id="GO:0031210">
    <property type="term" value="F:phosphatidylcholine binding"/>
    <property type="evidence" value="ECO:0007669"/>
    <property type="project" value="EnsemblFungi"/>
</dbReference>
<keyword evidence="6 8" id="KW-0732">Signal</keyword>
<accession>A7TN61</accession>
<dbReference type="PhylomeDB" id="A7TN61"/>
<feature type="signal peptide" evidence="8">
    <location>
        <begin position="1"/>
        <end position="20"/>
    </location>
</feature>
<dbReference type="SMART" id="SM00737">
    <property type="entry name" value="ML"/>
    <property type="match status" value="1"/>
</dbReference>
<dbReference type="GO" id="GO:0000328">
    <property type="term" value="C:fungal-type vacuole lumen"/>
    <property type="evidence" value="ECO:0007669"/>
    <property type="project" value="EnsemblFungi"/>
</dbReference>
<evidence type="ECO:0000256" key="3">
    <source>
        <dbReference type="ARBA" id="ARBA00011245"/>
    </source>
</evidence>
<organism evidence="11">
    <name type="scientific">Vanderwaltozyma polyspora (strain ATCC 22028 / DSM 70294 / BCRC 21397 / CBS 2163 / NBRC 10782 / NRRL Y-8283 / UCD 57-17)</name>
    <name type="common">Kluyveromyces polysporus</name>
    <dbReference type="NCBI Taxonomy" id="436907"/>
    <lineage>
        <taxon>Eukaryota</taxon>
        <taxon>Fungi</taxon>
        <taxon>Dikarya</taxon>
        <taxon>Ascomycota</taxon>
        <taxon>Saccharomycotina</taxon>
        <taxon>Saccharomycetes</taxon>
        <taxon>Saccharomycetales</taxon>
        <taxon>Saccharomycetaceae</taxon>
        <taxon>Vanderwaltozyma</taxon>
    </lineage>
</organism>
<dbReference type="GO" id="GO:0032934">
    <property type="term" value="F:sterol binding"/>
    <property type="evidence" value="ECO:0007669"/>
    <property type="project" value="EnsemblFungi"/>
</dbReference>
<protein>
    <recommendedName>
        <fullName evidence="4">Phosphatidylglycerol/phosphatidylinositol transfer protein</fullName>
    </recommendedName>
</protein>
<dbReference type="SUPFAM" id="SSF81296">
    <property type="entry name" value="E set domains"/>
    <property type="match status" value="1"/>
</dbReference>
<dbReference type="InterPro" id="IPR003172">
    <property type="entry name" value="ML_dom"/>
</dbReference>
<dbReference type="GO" id="GO:0032366">
    <property type="term" value="P:intracellular sterol transport"/>
    <property type="evidence" value="ECO:0007669"/>
    <property type="project" value="EnsemblFungi"/>
</dbReference>
<evidence type="ECO:0000256" key="6">
    <source>
        <dbReference type="ARBA" id="ARBA00022729"/>
    </source>
</evidence>
<dbReference type="GeneID" id="5544408"/>
<sequence length="172" mass="18763">MLLTVLLFNFLTFFLTFGNALVVPFALEPPLTKKPIAGGTSLATCDVNIKQLLSIEKVSLNPNPPKRGGKLSITASGTVDTEIKKGAYIDVEVRLGYIKLLTQTFDLCEVLSENDVNGLKCPITAGQYNLNKDVDIPEEVPPGKYTILARAYTVEDEFITCITGDFLFPAAF</sequence>
<feature type="chain" id="PRO_5002715176" description="Phosphatidylglycerol/phosphatidylinositol transfer protein" evidence="8">
    <location>
        <begin position="21"/>
        <end position="172"/>
    </location>
</feature>
<dbReference type="RefSeq" id="XP_001644137.1">
    <property type="nucleotide sequence ID" value="XM_001644087.1"/>
</dbReference>
<keyword evidence="5" id="KW-0813">Transport</keyword>
<evidence type="ECO:0000259" key="9">
    <source>
        <dbReference type="SMART" id="SM00737"/>
    </source>
</evidence>
<reference evidence="10 11" key="1">
    <citation type="journal article" date="2007" name="Proc. Natl. Acad. Sci. U.S.A.">
        <title>Independent sorting-out of thousands of duplicated gene pairs in two yeast species descended from a whole-genome duplication.</title>
        <authorList>
            <person name="Scannell D.R."/>
            <person name="Frank A.C."/>
            <person name="Conant G.C."/>
            <person name="Byrne K.P."/>
            <person name="Woolfit M."/>
            <person name="Wolfe K.H."/>
        </authorList>
    </citation>
    <scope>NUCLEOTIDE SEQUENCE [LARGE SCALE GENOMIC DNA]</scope>
    <source>
        <strain evidence="11">ATCC 22028 / DSM 70294 / BCRC 21397 / CBS 2163 / NBRC 10782 / NRRL Y-8283 / UCD 57-17</strain>
    </source>
</reference>
<dbReference type="InterPro" id="IPR014756">
    <property type="entry name" value="Ig_E-set"/>
</dbReference>
<dbReference type="GO" id="GO:0001786">
    <property type="term" value="F:phosphatidylserine binding"/>
    <property type="evidence" value="ECO:0007669"/>
    <property type="project" value="EnsemblFungi"/>
</dbReference>
<dbReference type="Gene3D" id="2.70.220.10">
    <property type="entry name" value="Ganglioside GM2 activator"/>
    <property type="match status" value="1"/>
</dbReference>
<evidence type="ECO:0000256" key="5">
    <source>
        <dbReference type="ARBA" id="ARBA00022448"/>
    </source>
</evidence>
<dbReference type="AlphaFoldDB" id="A7TN61"/>
<keyword evidence="11" id="KW-1185">Reference proteome</keyword>
<gene>
    <name evidence="10" type="ORF">Kpol_1053p16</name>
</gene>
<evidence type="ECO:0000256" key="7">
    <source>
        <dbReference type="ARBA" id="ARBA00023055"/>
    </source>
</evidence>
<evidence type="ECO:0000256" key="1">
    <source>
        <dbReference type="ARBA" id="ARBA00002053"/>
    </source>
</evidence>
<dbReference type="Proteomes" id="UP000000267">
    <property type="component" value="Unassembled WGS sequence"/>
</dbReference>
<dbReference type="InterPro" id="IPR036846">
    <property type="entry name" value="GM2-AP_sf"/>
</dbReference>
<dbReference type="PANTHER" id="PTHR11306">
    <property type="entry name" value="NIEMANN PICK TYPE C2 PROTEIN NPC2-RELATED"/>
    <property type="match status" value="1"/>
</dbReference>
<dbReference type="FunCoup" id="A7TN61">
    <property type="interactions" value="122"/>
</dbReference>
<dbReference type="GO" id="GO:0035091">
    <property type="term" value="F:phosphatidylinositol binding"/>
    <property type="evidence" value="ECO:0007669"/>
    <property type="project" value="EnsemblFungi"/>
</dbReference>
<dbReference type="OrthoDB" id="6409159at2759"/>
<dbReference type="STRING" id="436907.A7TN61"/>
<dbReference type="CDD" id="cd00917">
    <property type="entry name" value="PG-PI_TP"/>
    <property type="match status" value="1"/>
</dbReference>
<comment type="function">
    <text evidence="1">Catalyzes the intermembrane transfer of phosphatidylglycerol and phosphatidylinositol.</text>
</comment>
<evidence type="ECO:0000313" key="11">
    <source>
        <dbReference type="Proteomes" id="UP000000267"/>
    </source>
</evidence>